<dbReference type="GO" id="GO:0004594">
    <property type="term" value="F:pantothenate kinase activity"/>
    <property type="evidence" value="ECO:0007669"/>
    <property type="project" value="UniProtKB-UniRule"/>
</dbReference>
<comment type="subunit">
    <text evidence="5 16">Homodimer.</text>
</comment>
<dbReference type="Pfam" id="PF03309">
    <property type="entry name" value="Pan_kinase"/>
    <property type="match status" value="1"/>
</dbReference>
<dbReference type="PANTHER" id="PTHR34265">
    <property type="entry name" value="TYPE III PANTOTHENATE KINASE"/>
    <property type="match status" value="1"/>
</dbReference>
<feature type="binding site" evidence="16">
    <location>
        <begin position="107"/>
        <end position="110"/>
    </location>
    <ligand>
        <name>substrate</name>
    </ligand>
</feature>
<feature type="binding site" evidence="16">
    <location>
        <position position="129"/>
    </location>
    <ligand>
        <name>K(+)</name>
        <dbReference type="ChEBI" id="CHEBI:29103"/>
    </ligand>
</feature>
<evidence type="ECO:0000256" key="4">
    <source>
        <dbReference type="ARBA" id="ARBA00005225"/>
    </source>
</evidence>
<evidence type="ECO:0000256" key="12">
    <source>
        <dbReference type="ARBA" id="ARBA00022958"/>
    </source>
</evidence>
<dbReference type="HAMAP" id="MF_01274">
    <property type="entry name" value="Pantothen_kinase_3"/>
    <property type="match status" value="1"/>
</dbReference>
<keyword evidence="18" id="KW-1185">Reference proteome</keyword>
<evidence type="ECO:0000256" key="9">
    <source>
        <dbReference type="ARBA" id="ARBA00022741"/>
    </source>
</evidence>
<dbReference type="AlphaFoldDB" id="A0A7W7AY94"/>
<evidence type="ECO:0000256" key="14">
    <source>
        <dbReference type="ARBA" id="ARBA00038036"/>
    </source>
</evidence>
<evidence type="ECO:0000256" key="3">
    <source>
        <dbReference type="ARBA" id="ARBA00004496"/>
    </source>
</evidence>
<evidence type="ECO:0000256" key="13">
    <source>
        <dbReference type="ARBA" id="ARBA00022993"/>
    </source>
</evidence>
<comment type="similarity">
    <text evidence="14 16">Belongs to the type III pantothenate kinase family.</text>
</comment>
<gene>
    <name evidence="16" type="primary">coaX</name>
    <name evidence="17" type="ORF">GGQ98_000050</name>
</gene>
<comment type="cofactor">
    <cofactor evidence="16">
        <name>NH4(+)</name>
        <dbReference type="ChEBI" id="CHEBI:28938"/>
    </cofactor>
    <cofactor evidence="16">
        <name>K(+)</name>
        <dbReference type="ChEBI" id="CHEBI:29103"/>
    </cofactor>
    <text evidence="16">A monovalent cation. Ammonium or potassium.</text>
</comment>
<evidence type="ECO:0000256" key="16">
    <source>
        <dbReference type="HAMAP-Rule" id="MF_01274"/>
    </source>
</evidence>
<keyword evidence="9 16" id="KW-0547">Nucleotide-binding</keyword>
<dbReference type="CDD" id="cd24015">
    <property type="entry name" value="ASKHA_NBD_PanK-III"/>
    <property type="match status" value="1"/>
</dbReference>
<reference evidence="17 18" key="1">
    <citation type="submission" date="2020-08" db="EMBL/GenBank/DDBJ databases">
        <title>Genomic Encyclopedia of Type Strains, Phase IV (KMG-IV): sequencing the most valuable type-strain genomes for metagenomic binning, comparative biology and taxonomic classification.</title>
        <authorList>
            <person name="Goeker M."/>
        </authorList>
    </citation>
    <scope>NUCLEOTIDE SEQUENCE [LARGE SCALE GENOMIC DNA]</scope>
    <source>
        <strain evidence="17 18">DSM 17328</strain>
    </source>
</reference>
<dbReference type="NCBIfam" id="NF009844">
    <property type="entry name" value="PRK13318.1-2"/>
    <property type="match status" value="1"/>
</dbReference>
<keyword evidence="11 16" id="KW-0067">ATP-binding</keyword>
<dbReference type="Gene3D" id="3.30.420.40">
    <property type="match status" value="2"/>
</dbReference>
<dbReference type="InterPro" id="IPR043129">
    <property type="entry name" value="ATPase_NBD"/>
</dbReference>
<dbReference type="NCBIfam" id="NF009855">
    <property type="entry name" value="PRK13321.1"/>
    <property type="match status" value="1"/>
</dbReference>
<dbReference type="UniPathway" id="UPA00241">
    <property type="reaction ID" value="UER00352"/>
</dbReference>
<dbReference type="InterPro" id="IPR004619">
    <property type="entry name" value="Type_III_PanK"/>
</dbReference>
<comment type="function">
    <text evidence="16">Catalyzes the phosphorylation of pantothenate (Pan), the first step in CoA biosynthesis.</text>
</comment>
<keyword evidence="12 16" id="KW-0630">Potassium</keyword>
<accession>A0A7W7AY94</accession>
<keyword evidence="10 16" id="KW-0418">Kinase</keyword>
<evidence type="ECO:0000256" key="5">
    <source>
        <dbReference type="ARBA" id="ARBA00011738"/>
    </source>
</evidence>
<dbReference type="GO" id="GO:0005737">
    <property type="term" value="C:cytoplasm"/>
    <property type="evidence" value="ECO:0007669"/>
    <property type="project" value="UniProtKB-SubCell"/>
</dbReference>
<dbReference type="GO" id="GO:0005524">
    <property type="term" value="F:ATP binding"/>
    <property type="evidence" value="ECO:0007669"/>
    <property type="project" value="UniProtKB-UniRule"/>
</dbReference>
<protein>
    <recommendedName>
        <fullName evidence="15 16">Type III pantothenate kinase</fullName>
        <ecNumber evidence="6 16">2.7.1.33</ecNumber>
    </recommendedName>
    <alternativeName>
        <fullName evidence="16">PanK-III</fullName>
    </alternativeName>
    <alternativeName>
        <fullName evidence="16">Pantothenic acid kinase</fullName>
    </alternativeName>
</protein>
<evidence type="ECO:0000256" key="10">
    <source>
        <dbReference type="ARBA" id="ARBA00022777"/>
    </source>
</evidence>
<comment type="catalytic activity">
    <reaction evidence="1 16">
        <text>(R)-pantothenate + ATP = (R)-4'-phosphopantothenate + ADP + H(+)</text>
        <dbReference type="Rhea" id="RHEA:16373"/>
        <dbReference type="ChEBI" id="CHEBI:10986"/>
        <dbReference type="ChEBI" id="CHEBI:15378"/>
        <dbReference type="ChEBI" id="CHEBI:29032"/>
        <dbReference type="ChEBI" id="CHEBI:30616"/>
        <dbReference type="ChEBI" id="CHEBI:456216"/>
        <dbReference type="EC" id="2.7.1.33"/>
    </reaction>
</comment>
<evidence type="ECO:0000256" key="8">
    <source>
        <dbReference type="ARBA" id="ARBA00022679"/>
    </source>
</evidence>
<dbReference type="Proteomes" id="UP000566324">
    <property type="component" value="Unassembled WGS sequence"/>
</dbReference>
<keyword evidence="7 16" id="KW-0963">Cytoplasm</keyword>
<dbReference type="PANTHER" id="PTHR34265:SF1">
    <property type="entry name" value="TYPE III PANTOTHENATE KINASE"/>
    <property type="match status" value="1"/>
</dbReference>
<feature type="binding site" evidence="16">
    <location>
        <position position="185"/>
    </location>
    <ligand>
        <name>substrate</name>
    </ligand>
</feature>
<evidence type="ECO:0000256" key="15">
    <source>
        <dbReference type="ARBA" id="ARBA00040883"/>
    </source>
</evidence>
<organism evidence="17 18">
    <name type="scientific">Sphingosinicella soli</name>
    <dbReference type="NCBI Taxonomy" id="333708"/>
    <lineage>
        <taxon>Bacteria</taxon>
        <taxon>Pseudomonadati</taxon>
        <taxon>Pseudomonadota</taxon>
        <taxon>Alphaproteobacteria</taxon>
        <taxon>Sphingomonadales</taxon>
        <taxon>Sphingosinicellaceae</taxon>
        <taxon>Sphingosinicella</taxon>
    </lineage>
</organism>
<feature type="active site" description="Proton acceptor" evidence="16">
    <location>
        <position position="109"/>
    </location>
</feature>
<feature type="binding site" evidence="16">
    <location>
        <position position="132"/>
    </location>
    <ligand>
        <name>ATP</name>
        <dbReference type="ChEBI" id="CHEBI:30616"/>
    </ligand>
</feature>
<evidence type="ECO:0000256" key="1">
    <source>
        <dbReference type="ARBA" id="ARBA00001206"/>
    </source>
</evidence>
<evidence type="ECO:0000256" key="6">
    <source>
        <dbReference type="ARBA" id="ARBA00012102"/>
    </source>
</evidence>
<evidence type="ECO:0000256" key="11">
    <source>
        <dbReference type="ARBA" id="ARBA00022840"/>
    </source>
</evidence>
<dbReference type="EC" id="2.7.1.33" evidence="6 16"/>
<proteinExistence type="inferred from homology"/>
<comment type="subcellular location">
    <subcellularLocation>
        <location evidence="3 16">Cytoplasm</location>
    </subcellularLocation>
</comment>
<evidence type="ECO:0000313" key="17">
    <source>
        <dbReference type="EMBL" id="MBB4630449.1"/>
    </source>
</evidence>
<evidence type="ECO:0000256" key="2">
    <source>
        <dbReference type="ARBA" id="ARBA00001958"/>
    </source>
</evidence>
<dbReference type="NCBIfam" id="NF009848">
    <property type="entry name" value="PRK13318.1-6"/>
    <property type="match status" value="1"/>
</dbReference>
<comment type="pathway">
    <text evidence="4 16">Cofactor biosynthesis; coenzyme A biosynthesis; CoA from (R)-pantothenate: step 1/5.</text>
</comment>
<dbReference type="GO" id="GO:0015937">
    <property type="term" value="P:coenzyme A biosynthetic process"/>
    <property type="evidence" value="ECO:0007669"/>
    <property type="project" value="UniProtKB-UniRule"/>
</dbReference>
<name>A0A7W7AY94_9SPHN</name>
<sequence>MLLAIDVGNTNTMFAVVDHGEIVHRWRISTQASRTSDEYMVWLTQLMEIDGVDRSKVGRVVISTVVPTTLFNLERMARRGFGIDPLVVTKDLDLGVGIEIAHPEQVGMDRLVNCVAVGDRHEGDFIIIDFGTATTFDIFVGNAYTGGIIAPGINLSAEALYVAAAQLPRVAVAPPRGGKAKGFDTVSAMQSGIFFGYLAMIEGLVARLKAEATGPMKVLATGGLAVLFEPYTRVIDVVDVDLTVRGLTIIDERNRR</sequence>
<keyword evidence="16" id="KW-0479">Metal-binding</keyword>
<dbReference type="GO" id="GO:0046872">
    <property type="term" value="F:metal ion binding"/>
    <property type="evidence" value="ECO:0007669"/>
    <property type="project" value="UniProtKB-KW"/>
</dbReference>
<dbReference type="EMBL" id="JACHNZ010000001">
    <property type="protein sequence ID" value="MBB4630449.1"/>
    <property type="molecule type" value="Genomic_DNA"/>
</dbReference>
<dbReference type="SUPFAM" id="SSF53067">
    <property type="entry name" value="Actin-like ATPase domain"/>
    <property type="match status" value="2"/>
</dbReference>
<comment type="caution">
    <text evidence="16">Lacks conserved residue(s) required for the propagation of feature annotation.</text>
</comment>
<dbReference type="NCBIfam" id="TIGR00671">
    <property type="entry name" value="baf"/>
    <property type="match status" value="1"/>
</dbReference>
<feature type="binding site" evidence="16">
    <location>
        <begin position="6"/>
        <end position="13"/>
    </location>
    <ligand>
        <name>ATP</name>
        <dbReference type="ChEBI" id="CHEBI:30616"/>
    </ligand>
</feature>
<comment type="caution">
    <text evidence="17">The sequence shown here is derived from an EMBL/GenBank/DDBJ whole genome shotgun (WGS) entry which is preliminary data.</text>
</comment>
<keyword evidence="8 16" id="KW-0808">Transferase</keyword>
<keyword evidence="13 16" id="KW-0173">Coenzyme A biosynthesis</keyword>
<dbReference type="RefSeq" id="WP_184063348.1">
    <property type="nucleotide sequence ID" value="NZ_JACHNZ010000001.1"/>
</dbReference>
<evidence type="ECO:0000313" key="18">
    <source>
        <dbReference type="Proteomes" id="UP000566324"/>
    </source>
</evidence>
<evidence type="ECO:0000256" key="7">
    <source>
        <dbReference type="ARBA" id="ARBA00022490"/>
    </source>
</evidence>
<comment type="cofactor">
    <cofactor evidence="2">
        <name>K(+)</name>
        <dbReference type="ChEBI" id="CHEBI:29103"/>
    </cofactor>
</comment>